<keyword evidence="1" id="KW-0067">ATP-binding</keyword>
<dbReference type="EMBL" id="KL197720">
    <property type="protein sequence ID" value="KDQ56940.1"/>
    <property type="molecule type" value="Genomic_DNA"/>
</dbReference>
<reference evidence="4" key="1">
    <citation type="journal article" date="2014" name="Proc. Natl. Acad. Sci. U.S.A.">
        <title>Extensive sampling of basidiomycete genomes demonstrates inadequacy of the white-rot/brown-rot paradigm for wood decay fungi.</title>
        <authorList>
            <person name="Riley R."/>
            <person name="Salamov A.A."/>
            <person name="Brown D.W."/>
            <person name="Nagy L.G."/>
            <person name="Floudas D."/>
            <person name="Held B.W."/>
            <person name="Levasseur A."/>
            <person name="Lombard V."/>
            <person name="Morin E."/>
            <person name="Otillar R."/>
            <person name="Lindquist E.A."/>
            <person name="Sun H."/>
            <person name="LaButti K.M."/>
            <person name="Schmutz J."/>
            <person name="Jabbour D."/>
            <person name="Luo H."/>
            <person name="Baker S.E."/>
            <person name="Pisabarro A.G."/>
            <person name="Walton J.D."/>
            <person name="Blanchette R.A."/>
            <person name="Henrissat B."/>
            <person name="Martin F."/>
            <person name="Cullen D."/>
            <person name="Hibbett D.S."/>
            <person name="Grigoriev I.V."/>
        </authorList>
    </citation>
    <scope>NUCLEOTIDE SEQUENCE [LARGE SCALE GENOMIC DNA]</scope>
    <source>
        <strain evidence="4">MUCL 33604</strain>
    </source>
</reference>
<dbReference type="GO" id="GO:0016887">
    <property type="term" value="F:ATP hydrolysis activity"/>
    <property type="evidence" value="ECO:0007669"/>
    <property type="project" value="RHEA"/>
</dbReference>
<evidence type="ECO:0000313" key="3">
    <source>
        <dbReference type="EMBL" id="KDQ56940.1"/>
    </source>
</evidence>
<comment type="catalytic activity">
    <reaction evidence="1">
        <text>ATP + H2O = ADP + phosphate + H(+)</text>
        <dbReference type="Rhea" id="RHEA:13065"/>
        <dbReference type="ChEBI" id="CHEBI:15377"/>
        <dbReference type="ChEBI" id="CHEBI:15378"/>
        <dbReference type="ChEBI" id="CHEBI:30616"/>
        <dbReference type="ChEBI" id="CHEBI:43474"/>
        <dbReference type="ChEBI" id="CHEBI:456216"/>
        <dbReference type="EC" id="5.6.2.3"/>
    </reaction>
</comment>
<protein>
    <recommendedName>
        <fullName evidence="1">ATP-dependent DNA helicase</fullName>
        <ecNumber evidence="1">5.6.2.3</ecNumber>
    </recommendedName>
</protein>
<dbReference type="InterPro" id="IPR027417">
    <property type="entry name" value="P-loop_NTPase"/>
</dbReference>
<comment type="similarity">
    <text evidence="1">Belongs to the helicase family.</text>
</comment>
<dbReference type="GO" id="GO:0000723">
    <property type="term" value="P:telomere maintenance"/>
    <property type="evidence" value="ECO:0007669"/>
    <property type="project" value="InterPro"/>
</dbReference>
<evidence type="ECO:0000313" key="4">
    <source>
        <dbReference type="Proteomes" id="UP000027265"/>
    </source>
</evidence>
<organism evidence="3 4">
    <name type="scientific">Jaapia argillacea MUCL 33604</name>
    <dbReference type="NCBI Taxonomy" id="933084"/>
    <lineage>
        <taxon>Eukaryota</taxon>
        <taxon>Fungi</taxon>
        <taxon>Dikarya</taxon>
        <taxon>Basidiomycota</taxon>
        <taxon>Agaricomycotina</taxon>
        <taxon>Agaricomycetes</taxon>
        <taxon>Agaricomycetidae</taxon>
        <taxon>Jaapiales</taxon>
        <taxon>Jaapiaceae</taxon>
        <taxon>Jaapia</taxon>
    </lineage>
</organism>
<dbReference type="SUPFAM" id="SSF52540">
    <property type="entry name" value="P-loop containing nucleoside triphosphate hydrolases"/>
    <property type="match status" value="1"/>
</dbReference>
<dbReference type="GO" id="GO:0006310">
    <property type="term" value="P:DNA recombination"/>
    <property type="evidence" value="ECO:0007669"/>
    <property type="project" value="UniProtKB-KW"/>
</dbReference>
<dbReference type="Gene3D" id="3.40.50.300">
    <property type="entry name" value="P-loop containing nucleotide triphosphate hydrolases"/>
    <property type="match status" value="1"/>
</dbReference>
<dbReference type="GO" id="GO:0005524">
    <property type="term" value="F:ATP binding"/>
    <property type="evidence" value="ECO:0007669"/>
    <property type="project" value="UniProtKB-KW"/>
</dbReference>
<dbReference type="EC" id="5.6.2.3" evidence="1"/>
<keyword evidence="1" id="KW-0347">Helicase</keyword>
<dbReference type="PANTHER" id="PTHR47642">
    <property type="entry name" value="ATP-DEPENDENT DNA HELICASE"/>
    <property type="match status" value="1"/>
</dbReference>
<dbReference type="GO" id="GO:0006281">
    <property type="term" value="P:DNA repair"/>
    <property type="evidence" value="ECO:0007669"/>
    <property type="project" value="UniProtKB-KW"/>
</dbReference>
<evidence type="ECO:0000259" key="2">
    <source>
        <dbReference type="Pfam" id="PF05970"/>
    </source>
</evidence>
<evidence type="ECO:0000256" key="1">
    <source>
        <dbReference type="RuleBase" id="RU363044"/>
    </source>
</evidence>
<sequence length="579" mass="67045">MFDVVRNIVERKSEFLNGTFDSIERGRRLLTQITNAFMVKMEIGAPMAALFLMGKNDHYTNCKFKTFYWKSFVKEALKDYHCTSTSSGENNDEDMQSALEKERIVIQRSNEEYSGISPVMDDIFWLLIYEACSLYDWMQLYQKEKIPNNLQKRDEEENDDNQIENYELQYEDECQLEQSQRNHPSSPPQFLEDHPQYNSHYAFLRPECDALIPNFVGKSLLRSDKGSKEFYSSVMLILFKPWRSGKDLKLETQEWKSVFEIYNFTDRQHELMKYFNVRYECNDARDDFSAQRHKLNGIPSKFFDESDSANEMDFDTEINTYTDLFTTNDDRQLSQECYGKHAWNKMQDMNHIQNVLELAGWNSGHFNDTAIDHGGSVEHNSSINWASVLSQKKAEVLAERAKVIAATNQLGLTPNDFRIVESSFLTKSYKASNKNDQYIIDSIVTEFSLNGEQERAFRIVANHAIEKNNEQLNMHLGGMGSTGKSQVIKALLHFFTTCEEKYKFVVLAPTGSAAAIIDGSTYHSMLGIRQGSKVTQYTINDLKERLEGVKYIFIDEISMLSCKALYNISRHLAMAFDNF</sequence>
<dbReference type="Proteomes" id="UP000027265">
    <property type="component" value="Unassembled WGS sequence"/>
</dbReference>
<dbReference type="PANTHER" id="PTHR47642:SF5">
    <property type="entry name" value="ATP-DEPENDENT DNA HELICASE"/>
    <property type="match status" value="1"/>
</dbReference>
<proteinExistence type="inferred from homology"/>
<comment type="cofactor">
    <cofactor evidence="1">
        <name>Mg(2+)</name>
        <dbReference type="ChEBI" id="CHEBI:18420"/>
    </cofactor>
</comment>
<dbReference type="InParanoid" id="A0A067PSY6"/>
<dbReference type="InterPro" id="IPR051055">
    <property type="entry name" value="PIF1_helicase"/>
</dbReference>
<feature type="domain" description="DNA helicase Pif1-like DEAD-box helicase" evidence="2">
    <location>
        <begin position="449"/>
        <end position="567"/>
    </location>
</feature>
<keyword evidence="1" id="KW-0378">Hydrolase</keyword>
<dbReference type="OrthoDB" id="3259294at2759"/>
<keyword evidence="1" id="KW-0227">DNA damage</keyword>
<keyword evidence="1" id="KW-0547">Nucleotide-binding</keyword>
<name>A0A067PSY6_9AGAM</name>
<keyword evidence="4" id="KW-1185">Reference proteome</keyword>
<accession>A0A067PSY6</accession>
<dbReference type="AlphaFoldDB" id="A0A067PSY6"/>
<keyword evidence="1" id="KW-0233">DNA recombination</keyword>
<dbReference type="GO" id="GO:0043139">
    <property type="term" value="F:5'-3' DNA helicase activity"/>
    <property type="evidence" value="ECO:0007669"/>
    <property type="project" value="UniProtKB-EC"/>
</dbReference>
<dbReference type="InterPro" id="IPR010285">
    <property type="entry name" value="DNA_helicase_pif1-like_DEAD"/>
</dbReference>
<gene>
    <name evidence="3" type="ORF">JAAARDRAFT_131340</name>
</gene>
<keyword evidence="1" id="KW-0234">DNA repair</keyword>
<dbReference type="STRING" id="933084.A0A067PSY6"/>
<dbReference type="Pfam" id="PF05970">
    <property type="entry name" value="PIF1"/>
    <property type="match status" value="1"/>
</dbReference>
<dbReference type="HOGENOM" id="CLU_029862_0_0_1"/>